<protein>
    <submittedName>
        <fullName evidence="3">RNA-binding protein</fullName>
    </submittedName>
</protein>
<sequence length="106" mass="12181">MSESESIPQIGQVVRVLRGREADSYCVVIEQLNERYVRIADGEKRKYDRAKKKNINHLELVDYVSPEVRESIETTGRVTNGKLRFALSKFLNDQVLDLKKGEQIDG</sequence>
<dbReference type="Gene3D" id="2.30.30.30">
    <property type="match status" value="1"/>
</dbReference>
<proteinExistence type="predicted"/>
<dbReference type="AlphaFoldDB" id="A0A2U1K6B3"/>
<evidence type="ECO:0000256" key="1">
    <source>
        <dbReference type="ARBA" id="ARBA00022980"/>
    </source>
</evidence>
<dbReference type="Proteomes" id="UP000245998">
    <property type="component" value="Unassembled WGS sequence"/>
</dbReference>
<dbReference type="GO" id="GO:0005840">
    <property type="term" value="C:ribosome"/>
    <property type="evidence" value="ECO:0007669"/>
    <property type="project" value="UniProtKB-KW"/>
</dbReference>
<dbReference type="RefSeq" id="WP_116553486.1">
    <property type="nucleotide sequence ID" value="NZ_QCZG01000004.1"/>
</dbReference>
<name>A0A2U1K6B3_9BACI</name>
<accession>A0A2U1K6B3</accession>
<keyword evidence="1" id="KW-0689">Ribosomal protein</keyword>
<dbReference type="SUPFAM" id="SSF50104">
    <property type="entry name" value="Translation proteins SH3-like domain"/>
    <property type="match status" value="1"/>
</dbReference>
<reference evidence="3 4" key="1">
    <citation type="submission" date="2018-04" db="EMBL/GenBank/DDBJ databases">
        <title>Camelliibacillus theae gen. nov., sp. nov., isolated from Pu'er tea.</title>
        <authorList>
            <person name="Niu L."/>
        </authorList>
    </citation>
    <scope>NUCLEOTIDE SEQUENCE [LARGE SCALE GENOMIC DNA]</scope>
    <source>
        <strain evidence="3 4">T8</strain>
    </source>
</reference>
<evidence type="ECO:0000313" key="4">
    <source>
        <dbReference type="Proteomes" id="UP000245998"/>
    </source>
</evidence>
<dbReference type="InterPro" id="IPR008991">
    <property type="entry name" value="Translation_prot_SH3-like_sf"/>
</dbReference>
<evidence type="ECO:0000313" key="3">
    <source>
        <dbReference type="EMBL" id="PWA12932.1"/>
    </source>
</evidence>
<dbReference type="InterPro" id="IPR041985">
    <property type="entry name" value="Ribosomal_eL14_KOW"/>
</dbReference>
<organism evidence="3 4">
    <name type="scientific">Pueribacillus theae</name>
    <dbReference type="NCBI Taxonomy" id="2171751"/>
    <lineage>
        <taxon>Bacteria</taxon>
        <taxon>Bacillati</taxon>
        <taxon>Bacillota</taxon>
        <taxon>Bacilli</taxon>
        <taxon>Bacillales</taxon>
        <taxon>Bacillaceae</taxon>
        <taxon>Pueribacillus</taxon>
    </lineage>
</organism>
<dbReference type="EMBL" id="QCZG01000004">
    <property type="protein sequence ID" value="PWA12932.1"/>
    <property type="molecule type" value="Genomic_DNA"/>
</dbReference>
<dbReference type="CDD" id="cd06088">
    <property type="entry name" value="KOW_RPL14"/>
    <property type="match status" value="1"/>
</dbReference>
<gene>
    <name evidence="3" type="ORF">DCC39_03425</name>
</gene>
<dbReference type="OrthoDB" id="5244at2"/>
<dbReference type="GO" id="GO:1990904">
    <property type="term" value="C:ribonucleoprotein complex"/>
    <property type="evidence" value="ECO:0007669"/>
    <property type="project" value="UniProtKB-KW"/>
</dbReference>
<comment type="caution">
    <text evidence="3">The sequence shown here is derived from an EMBL/GenBank/DDBJ whole genome shotgun (WGS) entry which is preliminary data.</text>
</comment>
<evidence type="ECO:0000256" key="2">
    <source>
        <dbReference type="ARBA" id="ARBA00023274"/>
    </source>
</evidence>
<dbReference type="InterPro" id="IPR014722">
    <property type="entry name" value="Rib_uL2_dom2"/>
</dbReference>
<keyword evidence="4" id="KW-1185">Reference proteome</keyword>
<keyword evidence="2" id="KW-0687">Ribonucleoprotein</keyword>